<organism evidence="3 4">
    <name type="scientific">Propionispira arboris</name>
    <dbReference type="NCBI Taxonomy" id="84035"/>
    <lineage>
        <taxon>Bacteria</taxon>
        <taxon>Bacillati</taxon>
        <taxon>Bacillota</taxon>
        <taxon>Negativicutes</taxon>
        <taxon>Selenomonadales</taxon>
        <taxon>Selenomonadaceae</taxon>
        <taxon>Propionispira</taxon>
    </lineage>
</organism>
<keyword evidence="1" id="KW-0238">DNA-binding</keyword>
<dbReference type="EMBL" id="FNZK01000002">
    <property type="protein sequence ID" value="SEJ00195.1"/>
    <property type="molecule type" value="Genomic_DNA"/>
</dbReference>
<dbReference type="Gene3D" id="1.10.260.40">
    <property type="entry name" value="lambda repressor-like DNA-binding domains"/>
    <property type="match status" value="1"/>
</dbReference>
<reference evidence="3 4" key="1">
    <citation type="submission" date="2016-10" db="EMBL/GenBank/DDBJ databases">
        <authorList>
            <person name="de Groot N.N."/>
        </authorList>
    </citation>
    <scope>NUCLEOTIDE SEQUENCE [LARGE SCALE GENOMIC DNA]</scope>
    <source>
        <strain evidence="3 4">DSM 2179</strain>
    </source>
</reference>
<dbReference type="Proteomes" id="UP000199662">
    <property type="component" value="Unassembled WGS sequence"/>
</dbReference>
<sequence>MFKKEIFCQRLRQLRQDKKMTTTQLATEFEVTKQTVSRWELGDRIPTLDTVAAIADYFDVSLDYLVGISDIKKRR</sequence>
<dbReference type="AlphaFoldDB" id="A0A1H6VIY4"/>
<dbReference type="PANTHER" id="PTHR46558">
    <property type="entry name" value="TRACRIPTIONAL REGULATORY PROTEIN-RELATED-RELATED"/>
    <property type="match status" value="1"/>
</dbReference>
<dbReference type="GO" id="GO:0003677">
    <property type="term" value="F:DNA binding"/>
    <property type="evidence" value="ECO:0007669"/>
    <property type="project" value="UniProtKB-KW"/>
</dbReference>
<name>A0A1H6VIY4_9FIRM</name>
<dbReference type="RefSeq" id="WP_091829110.1">
    <property type="nucleotide sequence ID" value="NZ_FNZK01000002.1"/>
</dbReference>
<evidence type="ECO:0000313" key="4">
    <source>
        <dbReference type="Proteomes" id="UP000199662"/>
    </source>
</evidence>
<protein>
    <submittedName>
        <fullName evidence="3">Helix-turn-helix</fullName>
    </submittedName>
</protein>
<dbReference type="SMART" id="SM00530">
    <property type="entry name" value="HTH_XRE"/>
    <property type="match status" value="1"/>
</dbReference>
<proteinExistence type="predicted"/>
<dbReference type="InterPro" id="IPR010982">
    <property type="entry name" value="Lambda_DNA-bd_dom_sf"/>
</dbReference>
<dbReference type="SUPFAM" id="SSF47413">
    <property type="entry name" value="lambda repressor-like DNA-binding domains"/>
    <property type="match status" value="1"/>
</dbReference>
<feature type="domain" description="HTH cro/C1-type" evidence="2">
    <location>
        <begin position="11"/>
        <end position="65"/>
    </location>
</feature>
<dbReference type="PANTHER" id="PTHR46558:SF11">
    <property type="entry name" value="HTH-TYPE TRANSCRIPTIONAL REGULATOR XRE"/>
    <property type="match status" value="1"/>
</dbReference>
<keyword evidence="4" id="KW-1185">Reference proteome</keyword>
<dbReference type="CDD" id="cd00093">
    <property type="entry name" value="HTH_XRE"/>
    <property type="match status" value="1"/>
</dbReference>
<dbReference type="STRING" id="84035.SAMN05660742_102231"/>
<evidence type="ECO:0000259" key="2">
    <source>
        <dbReference type="PROSITE" id="PS50943"/>
    </source>
</evidence>
<gene>
    <name evidence="3" type="ORF">SAMN05660742_102231</name>
</gene>
<accession>A0A1H6VIY4</accession>
<dbReference type="Pfam" id="PF01381">
    <property type="entry name" value="HTH_3"/>
    <property type="match status" value="1"/>
</dbReference>
<evidence type="ECO:0000256" key="1">
    <source>
        <dbReference type="ARBA" id="ARBA00023125"/>
    </source>
</evidence>
<dbReference type="InterPro" id="IPR001387">
    <property type="entry name" value="Cro/C1-type_HTH"/>
</dbReference>
<evidence type="ECO:0000313" key="3">
    <source>
        <dbReference type="EMBL" id="SEJ00195.1"/>
    </source>
</evidence>
<dbReference type="PROSITE" id="PS50943">
    <property type="entry name" value="HTH_CROC1"/>
    <property type="match status" value="1"/>
</dbReference>